<keyword evidence="2" id="KW-0503">Monooxygenase</keyword>
<evidence type="ECO:0000256" key="1">
    <source>
        <dbReference type="ARBA" id="ARBA00023002"/>
    </source>
</evidence>
<organism evidence="4 5">
    <name type="scientific">Streptomyces hiroshimensis</name>
    <dbReference type="NCBI Taxonomy" id="66424"/>
    <lineage>
        <taxon>Bacteria</taxon>
        <taxon>Bacillati</taxon>
        <taxon>Actinomycetota</taxon>
        <taxon>Actinomycetes</taxon>
        <taxon>Kitasatosporales</taxon>
        <taxon>Streptomycetaceae</taxon>
        <taxon>Streptomyces</taxon>
    </lineage>
</organism>
<keyword evidence="5" id="KW-1185">Reference proteome</keyword>
<dbReference type="Gene3D" id="3.20.20.30">
    <property type="entry name" value="Luciferase-like domain"/>
    <property type="match status" value="1"/>
</dbReference>
<sequence length="352" mass="38658">MLHGLSLLPDCRPERRGAAEYFHDVLNLARIADSAGLSHVKITEHYLTPYGGYCPSPPAFLSAVAACTTRIRLLTGCLLPVFHHPVRLAAETAMVDAISGGRLDVGFARAYLPQEFEAFGIDMDESRERYEKTIEAVVRLWTEEDVTEETPFFSYRRATSLPRPVQRPHPPVWGAAVRSRQSFAWLGEQGYKLLVTPALTPLADMRDNIDLYREAYRARHGTDGPGPFVAASLPLLVADDDRTARATADPLLAAYLDVWAEATSTWQKTASRDYPGYTGMSRAIRAMTPQRFRETGSAVVGGPASVTEQIAAVTEALAPDCLLWQADYGAAPGDVAERSLRLFVDKVLPALP</sequence>
<comment type="caution">
    <text evidence="4">The sequence shown here is derived from an EMBL/GenBank/DDBJ whole genome shotgun (WGS) entry which is preliminary data.</text>
</comment>
<dbReference type="Pfam" id="PF00296">
    <property type="entry name" value="Bac_luciferase"/>
    <property type="match status" value="1"/>
</dbReference>
<dbReference type="InterPro" id="IPR011251">
    <property type="entry name" value="Luciferase-like_dom"/>
</dbReference>
<feature type="domain" description="Luciferase-like" evidence="3">
    <location>
        <begin position="7"/>
        <end position="317"/>
    </location>
</feature>
<evidence type="ECO:0000256" key="2">
    <source>
        <dbReference type="ARBA" id="ARBA00023033"/>
    </source>
</evidence>
<reference evidence="5" key="1">
    <citation type="journal article" date="2019" name="Int. J. Syst. Evol. Microbiol.">
        <title>The Global Catalogue of Microorganisms (GCM) 10K type strain sequencing project: providing services to taxonomists for standard genome sequencing and annotation.</title>
        <authorList>
            <consortium name="The Broad Institute Genomics Platform"/>
            <consortium name="The Broad Institute Genome Sequencing Center for Infectious Disease"/>
            <person name="Wu L."/>
            <person name="Ma J."/>
        </authorList>
    </citation>
    <scope>NUCLEOTIDE SEQUENCE [LARGE SCALE GENOMIC DNA]</scope>
    <source>
        <strain evidence="5">JCM 4586</strain>
    </source>
</reference>
<dbReference type="SUPFAM" id="SSF51679">
    <property type="entry name" value="Bacterial luciferase-like"/>
    <property type="match status" value="1"/>
</dbReference>
<dbReference type="Proteomes" id="UP000659223">
    <property type="component" value="Unassembled WGS sequence"/>
</dbReference>
<dbReference type="PANTHER" id="PTHR30137:SF8">
    <property type="entry name" value="BLR5498 PROTEIN"/>
    <property type="match status" value="1"/>
</dbReference>
<dbReference type="RefSeq" id="WP_190021228.1">
    <property type="nucleotide sequence ID" value="NZ_BMUT01000003.1"/>
</dbReference>
<proteinExistence type="predicted"/>
<name>A0ABQ2Y858_9ACTN</name>
<evidence type="ECO:0000259" key="3">
    <source>
        <dbReference type="Pfam" id="PF00296"/>
    </source>
</evidence>
<protein>
    <submittedName>
        <fullName evidence="4">Luciferase</fullName>
    </submittedName>
</protein>
<evidence type="ECO:0000313" key="4">
    <source>
        <dbReference type="EMBL" id="GGX74238.1"/>
    </source>
</evidence>
<dbReference type="PANTHER" id="PTHR30137">
    <property type="entry name" value="LUCIFERASE-LIKE MONOOXYGENASE"/>
    <property type="match status" value="1"/>
</dbReference>
<dbReference type="InterPro" id="IPR050766">
    <property type="entry name" value="Bact_Lucif_Oxidored"/>
</dbReference>
<keyword evidence="1" id="KW-0560">Oxidoreductase</keyword>
<dbReference type="EMBL" id="BMUT01000003">
    <property type="protein sequence ID" value="GGX74238.1"/>
    <property type="molecule type" value="Genomic_DNA"/>
</dbReference>
<accession>A0ABQ2Y858</accession>
<dbReference type="InterPro" id="IPR036661">
    <property type="entry name" value="Luciferase-like_sf"/>
</dbReference>
<evidence type="ECO:0000313" key="5">
    <source>
        <dbReference type="Proteomes" id="UP000659223"/>
    </source>
</evidence>
<gene>
    <name evidence="4" type="ORF">GCM10010324_19470</name>
</gene>